<protein>
    <submittedName>
        <fullName evidence="1">Uncharacterized protein</fullName>
    </submittedName>
</protein>
<comment type="caution">
    <text evidence="1">The sequence shown here is derived from an EMBL/GenBank/DDBJ whole genome shotgun (WGS) entry which is preliminary data.</text>
</comment>
<organism evidence="1 2">
    <name type="scientific">Nicotiana attenuata</name>
    <name type="common">Coyote tobacco</name>
    <dbReference type="NCBI Taxonomy" id="49451"/>
    <lineage>
        <taxon>Eukaryota</taxon>
        <taxon>Viridiplantae</taxon>
        <taxon>Streptophyta</taxon>
        <taxon>Embryophyta</taxon>
        <taxon>Tracheophyta</taxon>
        <taxon>Spermatophyta</taxon>
        <taxon>Magnoliopsida</taxon>
        <taxon>eudicotyledons</taxon>
        <taxon>Gunneridae</taxon>
        <taxon>Pentapetalae</taxon>
        <taxon>asterids</taxon>
        <taxon>lamiids</taxon>
        <taxon>Solanales</taxon>
        <taxon>Solanaceae</taxon>
        <taxon>Nicotianoideae</taxon>
        <taxon>Nicotianeae</taxon>
        <taxon>Nicotiana</taxon>
    </lineage>
</organism>
<evidence type="ECO:0000313" key="2">
    <source>
        <dbReference type="Proteomes" id="UP000187609"/>
    </source>
</evidence>
<dbReference type="AlphaFoldDB" id="A0A1J6K465"/>
<dbReference type="Gramene" id="OIT19864">
    <property type="protein sequence ID" value="OIT19864"/>
    <property type="gene ID" value="A4A49_39846"/>
</dbReference>
<evidence type="ECO:0000313" key="1">
    <source>
        <dbReference type="EMBL" id="OIT19864.1"/>
    </source>
</evidence>
<reference evidence="1" key="1">
    <citation type="submission" date="2016-11" db="EMBL/GenBank/DDBJ databases">
        <title>The genome of Nicotiana attenuata.</title>
        <authorList>
            <person name="Xu S."/>
            <person name="Brockmoeller T."/>
            <person name="Gaquerel E."/>
            <person name="Navarro A."/>
            <person name="Kuhl H."/>
            <person name="Gase K."/>
            <person name="Ling Z."/>
            <person name="Zhou W."/>
            <person name="Kreitzer C."/>
            <person name="Stanke M."/>
            <person name="Tang H."/>
            <person name="Lyons E."/>
            <person name="Pandey P."/>
            <person name="Pandey S.P."/>
            <person name="Timmermann B."/>
            <person name="Baldwin I.T."/>
        </authorList>
    </citation>
    <scope>NUCLEOTIDE SEQUENCE [LARGE SCALE GENOMIC DNA]</scope>
    <source>
        <strain evidence="1">UT</strain>
    </source>
</reference>
<keyword evidence="2" id="KW-1185">Reference proteome</keyword>
<sequence>MVNLHKIIKLEILLSIKMDKTPTKKPVEQPLHGSPVSHNILYQDLKRDYTKLKREVTELIERVVRDSSIDYLKSVMLEEHRLISLYTMLDDMPTPSVQNGAKGNSIIVITSDTESASKTSKSLSVNQNIE</sequence>
<dbReference type="EMBL" id="MJEQ01006090">
    <property type="protein sequence ID" value="OIT19864.1"/>
    <property type="molecule type" value="Genomic_DNA"/>
</dbReference>
<proteinExistence type="predicted"/>
<dbReference type="Proteomes" id="UP000187609">
    <property type="component" value="Unassembled WGS sequence"/>
</dbReference>
<name>A0A1J6K465_NICAT</name>
<gene>
    <name evidence="1" type="ORF">A4A49_39846</name>
</gene>
<dbReference type="SMR" id="A0A1J6K465"/>
<accession>A0A1J6K465</accession>